<sequence>MVSGLAVIVAGCSSGAAQTPVSAVPKPPPVSSSAPPSSVVHPPTLERLLPTEDELAKVGQDEWREPLEYVIGPRTPLQLVNACGAAQPWDAKAKQGAQAYSSGGDGQIAQLVAEYDGYSGAQIVDGVKKALACGHVTVQDLDFKSVSEFPAPKVADAQYGFCAAPTERIGVRICVLVLGTGDRAESLVFKNTDWVDRAGQSVLKKVAPVFAEALARP</sequence>
<protein>
    <submittedName>
        <fullName evidence="2">Uncharacterized protein</fullName>
    </submittedName>
</protein>
<dbReference type="RefSeq" id="WP_285967020.1">
    <property type="nucleotide sequence ID" value="NZ_CP127294.1"/>
</dbReference>
<evidence type="ECO:0000256" key="1">
    <source>
        <dbReference type="SAM" id="MobiDB-lite"/>
    </source>
</evidence>
<proteinExistence type="predicted"/>
<organism evidence="2 3">
    <name type="scientific">Amycolatopsis carbonis</name>
    <dbReference type="NCBI Taxonomy" id="715471"/>
    <lineage>
        <taxon>Bacteria</taxon>
        <taxon>Bacillati</taxon>
        <taxon>Actinomycetota</taxon>
        <taxon>Actinomycetes</taxon>
        <taxon>Pseudonocardiales</taxon>
        <taxon>Pseudonocardiaceae</taxon>
        <taxon>Amycolatopsis</taxon>
    </lineage>
</organism>
<accession>A0A9Y2MPN7</accession>
<dbReference type="KEGG" id="acab:QRX50_33025"/>
<evidence type="ECO:0000313" key="2">
    <source>
        <dbReference type="EMBL" id="WIX76270.1"/>
    </source>
</evidence>
<dbReference type="AlphaFoldDB" id="A0A9Y2MPN7"/>
<name>A0A9Y2MPN7_9PSEU</name>
<dbReference type="Proteomes" id="UP001236014">
    <property type="component" value="Chromosome"/>
</dbReference>
<gene>
    <name evidence="2" type="ORF">QRX50_33025</name>
</gene>
<dbReference type="EMBL" id="CP127294">
    <property type="protein sequence ID" value="WIX76270.1"/>
    <property type="molecule type" value="Genomic_DNA"/>
</dbReference>
<feature type="compositionally biased region" description="Low complexity" evidence="1">
    <location>
        <begin position="31"/>
        <end position="42"/>
    </location>
</feature>
<evidence type="ECO:0000313" key="3">
    <source>
        <dbReference type="Proteomes" id="UP001236014"/>
    </source>
</evidence>
<keyword evidence="3" id="KW-1185">Reference proteome</keyword>
<feature type="region of interest" description="Disordered" evidence="1">
    <location>
        <begin position="17"/>
        <end position="42"/>
    </location>
</feature>
<reference evidence="2 3" key="1">
    <citation type="submission" date="2023-06" db="EMBL/GenBank/DDBJ databases">
        <authorList>
            <person name="Oyuntsetseg B."/>
            <person name="Kim S.B."/>
        </authorList>
    </citation>
    <scope>NUCLEOTIDE SEQUENCE [LARGE SCALE GENOMIC DNA]</scope>
    <source>
        <strain evidence="2 3">2-15</strain>
    </source>
</reference>